<accession>A0A544VVX7</accession>
<dbReference type="RefSeq" id="WP_142554375.1">
    <property type="nucleotide sequence ID" value="NZ_VIFX01000034.1"/>
</dbReference>
<evidence type="ECO:0000259" key="1">
    <source>
        <dbReference type="PROSITE" id="PS50801"/>
    </source>
</evidence>
<gene>
    <name evidence="2" type="ORF">D8S82_23305</name>
</gene>
<reference evidence="2 3" key="1">
    <citation type="submission" date="2018-10" db="EMBL/GenBank/DDBJ databases">
        <title>Draft genome of Mycobacterium hodleri strain B.</title>
        <authorList>
            <person name="Amande T.J."/>
            <person name="Mcgenity T.J."/>
        </authorList>
    </citation>
    <scope>NUCLEOTIDE SEQUENCE [LARGE SCALE GENOMIC DNA]</scope>
    <source>
        <strain evidence="2 3">B</strain>
    </source>
</reference>
<dbReference type="Gene3D" id="3.30.750.24">
    <property type="entry name" value="STAS domain"/>
    <property type="match status" value="1"/>
</dbReference>
<evidence type="ECO:0000313" key="3">
    <source>
        <dbReference type="Proteomes" id="UP000315759"/>
    </source>
</evidence>
<comment type="caution">
    <text evidence="2">The sequence shown here is derived from an EMBL/GenBank/DDBJ whole genome shotgun (WGS) entry which is preliminary data.</text>
</comment>
<dbReference type="InterPro" id="IPR036513">
    <property type="entry name" value="STAS_dom_sf"/>
</dbReference>
<proteinExistence type="predicted"/>
<dbReference type="EMBL" id="VIFX01000034">
    <property type="protein sequence ID" value="TQR84130.1"/>
    <property type="molecule type" value="Genomic_DNA"/>
</dbReference>
<dbReference type="Pfam" id="PF01740">
    <property type="entry name" value="STAS"/>
    <property type="match status" value="1"/>
</dbReference>
<dbReference type="InterPro" id="IPR002645">
    <property type="entry name" value="STAS_dom"/>
</dbReference>
<dbReference type="Proteomes" id="UP000315759">
    <property type="component" value="Unassembled WGS sequence"/>
</dbReference>
<dbReference type="PROSITE" id="PS50801">
    <property type="entry name" value="STAS"/>
    <property type="match status" value="1"/>
</dbReference>
<evidence type="ECO:0000313" key="2">
    <source>
        <dbReference type="EMBL" id="TQR84130.1"/>
    </source>
</evidence>
<protein>
    <submittedName>
        <fullName evidence="2">STAS domain-containing protein</fullName>
    </submittedName>
</protein>
<sequence>MSLATGIHAAEPALPRERVRFATTTSARSSVMIVTADGELDAANALSLGKHVEGELESASRLVVDLRGLEFFGVQGFSILHRINVMCSRHSVNWVVLAGTEVDRVLRVCDPDGGLPVANSMEAAVATVTRPPRSHLRLVTSR</sequence>
<keyword evidence="3" id="KW-1185">Reference proteome</keyword>
<name>A0A544VVX7_9MYCO</name>
<dbReference type="CDD" id="cd07043">
    <property type="entry name" value="STAS_anti-anti-sigma_factors"/>
    <property type="match status" value="1"/>
</dbReference>
<organism evidence="2 3">
    <name type="scientific">Mycolicibacterium hodleri</name>
    <dbReference type="NCBI Taxonomy" id="49897"/>
    <lineage>
        <taxon>Bacteria</taxon>
        <taxon>Bacillati</taxon>
        <taxon>Actinomycetota</taxon>
        <taxon>Actinomycetes</taxon>
        <taxon>Mycobacteriales</taxon>
        <taxon>Mycobacteriaceae</taxon>
        <taxon>Mycolicibacterium</taxon>
    </lineage>
</organism>
<dbReference type="AlphaFoldDB" id="A0A544VVX7"/>
<dbReference type="SUPFAM" id="SSF52091">
    <property type="entry name" value="SpoIIaa-like"/>
    <property type="match status" value="1"/>
</dbReference>
<feature type="domain" description="STAS" evidence="1">
    <location>
        <begin position="21"/>
        <end position="80"/>
    </location>
</feature>